<dbReference type="OrthoDB" id="1937594at2759"/>
<evidence type="ECO:0000256" key="1">
    <source>
        <dbReference type="SAM" id="MobiDB-lite"/>
    </source>
</evidence>
<dbReference type="AlphaFoldDB" id="A0A5C7IWM0"/>
<dbReference type="PANTHER" id="PTHR23272:SF184">
    <property type="entry name" value="OS03G0311250 PROTEIN"/>
    <property type="match status" value="1"/>
</dbReference>
<sequence>MQIEFMDIQENPPIDVSNESGDELTKTTTPKKNGKTGTGKRKKRSPAWNSFEDFDICYKESSVSMKTEIHKYFDDERLDRKKELDVLTWWKGQQTRYPILSHLACDVLTIPISTVASESAFSIGGRVLDQYRSSLSPDTVQALMKMI</sequence>
<protein>
    <recommendedName>
        <fullName evidence="2">HAT C-terminal dimerisation domain-containing protein</fullName>
    </recommendedName>
</protein>
<organism evidence="3 4">
    <name type="scientific">Acer yangbiense</name>
    <dbReference type="NCBI Taxonomy" id="1000413"/>
    <lineage>
        <taxon>Eukaryota</taxon>
        <taxon>Viridiplantae</taxon>
        <taxon>Streptophyta</taxon>
        <taxon>Embryophyta</taxon>
        <taxon>Tracheophyta</taxon>
        <taxon>Spermatophyta</taxon>
        <taxon>Magnoliopsida</taxon>
        <taxon>eudicotyledons</taxon>
        <taxon>Gunneridae</taxon>
        <taxon>Pentapetalae</taxon>
        <taxon>rosids</taxon>
        <taxon>malvids</taxon>
        <taxon>Sapindales</taxon>
        <taxon>Sapindaceae</taxon>
        <taxon>Hippocastanoideae</taxon>
        <taxon>Acereae</taxon>
        <taxon>Acer</taxon>
    </lineage>
</organism>
<dbReference type="PANTHER" id="PTHR23272">
    <property type="entry name" value="BED FINGER-RELATED"/>
    <property type="match status" value="1"/>
</dbReference>
<dbReference type="Proteomes" id="UP000323000">
    <property type="component" value="Chromosome 1"/>
</dbReference>
<evidence type="ECO:0000313" key="4">
    <source>
        <dbReference type="Proteomes" id="UP000323000"/>
    </source>
</evidence>
<dbReference type="Pfam" id="PF05699">
    <property type="entry name" value="Dimer_Tnp_hAT"/>
    <property type="match status" value="1"/>
</dbReference>
<dbReference type="SUPFAM" id="SSF53098">
    <property type="entry name" value="Ribonuclease H-like"/>
    <property type="match status" value="1"/>
</dbReference>
<dbReference type="InterPro" id="IPR008906">
    <property type="entry name" value="HATC_C_dom"/>
</dbReference>
<dbReference type="InterPro" id="IPR012337">
    <property type="entry name" value="RNaseH-like_sf"/>
</dbReference>
<evidence type="ECO:0000313" key="3">
    <source>
        <dbReference type="EMBL" id="TXG72906.1"/>
    </source>
</evidence>
<gene>
    <name evidence="3" type="ORF">EZV62_001485</name>
</gene>
<feature type="compositionally biased region" description="Basic residues" evidence="1">
    <location>
        <begin position="32"/>
        <end position="45"/>
    </location>
</feature>
<name>A0A5C7IWM0_9ROSI</name>
<reference evidence="4" key="1">
    <citation type="journal article" date="2019" name="Gigascience">
        <title>De novo genome assembly of the endangered Acer yangbiense, a plant species with extremely small populations endemic to Yunnan Province, China.</title>
        <authorList>
            <person name="Yang J."/>
            <person name="Wariss H.M."/>
            <person name="Tao L."/>
            <person name="Zhang R."/>
            <person name="Yun Q."/>
            <person name="Hollingsworth P."/>
            <person name="Dao Z."/>
            <person name="Luo G."/>
            <person name="Guo H."/>
            <person name="Ma Y."/>
            <person name="Sun W."/>
        </authorList>
    </citation>
    <scope>NUCLEOTIDE SEQUENCE [LARGE SCALE GENOMIC DNA]</scope>
    <source>
        <strain evidence="4">cv. Malutang</strain>
    </source>
</reference>
<dbReference type="EMBL" id="VAHF01000001">
    <property type="protein sequence ID" value="TXG72906.1"/>
    <property type="molecule type" value="Genomic_DNA"/>
</dbReference>
<comment type="caution">
    <text evidence="3">The sequence shown here is derived from an EMBL/GenBank/DDBJ whole genome shotgun (WGS) entry which is preliminary data.</text>
</comment>
<dbReference type="GO" id="GO:0046983">
    <property type="term" value="F:protein dimerization activity"/>
    <property type="evidence" value="ECO:0007669"/>
    <property type="project" value="InterPro"/>
</dbReference>
<feature type="region of interest" description="Disordered" evidence="1">
    <location>
        <begin position="1"/>
        <end position="46"/>
    </location>
</feature>
<keyword evidence="4" id="KW-1185">Reference proteome</keyword>
<proteinExistence type="predicted"/>
<accession>A0A5C7IWM0</accession>
<feature type="domain" description="HAT C-terminal dimerisation" evidence="2">
    <location>
        <begin position="68"/>
        <end position="144"/>
    </location>
</feature>
<evidence type="ECO:0000259" key="2">
    <source>
        <dbReference type="Pfam" id="PF05699"/>
    </source>
</evidence>